<gene>
    <name evidence="3" type="ORF">EZS28_004315</name>
</gene>
<dbReference type="InterPro" id="IPR011145">
    <property type="entry name" value="Scavenger_mRNA_decap_enz_N"/>
</dbReference>
<evidence type="ECO:0000256" key="2">
    <source>
        <dbReference type="PIRSR" id="PIRSR028973-1"/>
    </source>
</evidence>
<dbReference type="AlphaFoldDB" id="A0A5J4WYH3"/>
<dbReference type="GO" id="GO:0000340">
    <property type="term" value="F:RNA 7-methylguanosine cap binding"/>
    <property type="evidence" value="ECO:0007669"/>
    <property type="project" value="TreeGrafter"/>
</dbReference>
<dbReference type="Proteomes" id="UP000324800">
    <property type="component" value="Unassembled WGS sequence"/>
</dbReference>
<dbReference type="GO" id="GO:0000290">
    <property type="term" value="P:deadenylation-dependent decapping of nuclear-transcribed mRNA"/>
    <property type="evidence" value="ECO:0007669"/>
    <property type="project" value="InterPro"/>
</dbReference>
<protein>
    <submittedName>
        <fullName evidence="3">Putative m7GpppX diphosphatase</fullName>
    </submittedName>
</protein>
<dbReference type="InterPro" id="IPR008594">
    <property type="entry name" value="DcpS/DCS2"/>
</dbReference>
<feature type="active site" description="Nucleophile" evidence="2">
    <location>
        <position position="239"/>
    </location>
</feature>
<dbReference type="EMBL" id="SNRW01000609">
    <property type="protein sequence ID" value="KAA6400157.1"/>
    <property type="molecule type" value="Genomic_DNA"/>
</dbReference>
<dbReference type="PIRSF" id="PIRSF028973">
    <property type="entry name" value="Scavenger_mRNA_decap_enz"/>
    <property type="match status" value="1"/>
</dbReference>
<dbReference type="GO" id="GO:0000932">
    <property type="term" value="C:P-body"/>
    <property type="evidence" value="ECO:0007669"/>
    <property type="project" value="TreeGrafter"/>
</dbReference>
<accession>A0A5J4WYH3</accession>
<organism evidence="3 4">
    <name type="scientific">Streblomastix strix</name>
    <dbReference type="NCBI Taxonomy" id="222440"/>
    <lineage>
        <taxon>Eukaryota</taxon>
        <taxon>Metamonada</taxon>
        <taxon>Preaxostyla</taxon>
        <taxon>Oxymonadida</taxon>
        <taxon>Streblomastigidae</taxon>
        <taxon>Streblomastix</taxon>
    </lineage>
</organism>
<evidence type="ECO:0000313" key="3">
    <source>
        <dbReference type="EMBL" id="KAA6400157.1"/>
    </source>
</evidence>
<dbReference type="PANTHER" id="PTHR12978">
    <property type="entry name" value="HISTIDINE TRIAD HIT PROTEIN MEMBER"/>
    <property type="match status" value="1"/>
</dbReference>
<dbReference type="PANTHER" id="PTHR12978:SF0">
    <property type="entry name" value="M7GPPPX DIPHOSPHATASE"/>
    <property type="match status" value="1"/>
</dbReference>
<evidence type="ECO:0000313" key="4">
    <source>
        <dbReference type="Proteomes" id="UP000324800"/>
    </source>
</evidence>
<dbReference type="SUPFAM" id="SSF102860">
    <property type="entry name" value="mRNA decapping enzyme DcpS N-terminal domain"/>
    <property type="match status" value="1"/>
</dbReference>
<comment type="caution">
    <text evidence="3">The sequence shown here is derived from an EMBL/GenBank/DDBJ whole genome shotgun (WGS) entry which is preliminary data.</text>
</comment>
<dbReference type="GO" id="GO:0005634">
    <property type="term" value="C:nucleus"/>
    <property type="evidence" value="ECO:0007669"/>
    <property type="project" value="TreeGrafter"/>
</dbReference>
<comment type="similarity">
    <text evidence="1">Belongs to the HIT family.</text>
</comment>
<dbReference type="OrthoDB" id="10264956at2759"/>
<dbReference type="Pfam" id="PF11969">
    <property type="entry name" value="DcpS_C"/>
    <property type="match status" value="1"/>
</dbReference>
<reference evidence="3 4" key="1">
    <citation type="submission" date="2019-03" db="EMBL/GenBank/DDBJ databases">
        <title>Single cell metagenomics reveals metabolic interactions within the superorganism composed of flagellate Streblomastix strix and complex community of Bacteroidetes bacteria on its surface.</title>
        <authorList>
            <person name="Treitli S.C."/>
            <person name="Kolisko M."/>
            <person name="Husnik F."/>
            <person name="Keeling P."/>
            <person name="Hampl V."/>
        </authorList>
    </citation>
    <scope>NUCLEOTIDE SEQUENCE [LARGE SCALE GENOMIC DNA]</scope>
    <source>
        <strain evidence="3">ST1C</strain>
    </source>
</reference>
<dbReference type="Pfam" id="PF05652">
    <property type="entry name" value="DcpS"/>
    <property type="match status" value="1"/>
</dbReference>
<dbReference type="Gene3D" id="3.30.200.40">
    <property type="entry name" value="Scavenger mRNA decapping enzyme, N-terminal domain"/>
    <property type="match status" value="1"/>
</dbReference>
<proteinExistence type="inferred from homology"/>
<dbReference type="InterPro" id="IPR036265">
    <property type="entry name" value="HIT-like_sf"/>
</dbReference>
<evidence type="ECO:0000256" key="1">
    <source>
        <dbReference type="ARBA" id="ARBA00010208"/>
    </source>
</evidence>
<dbReference type="Gene3D" id="3.30.428.10">
    <property type="entry name" value="HIT-like"/>
    <property type="match status" value="1"/>
</dbReference>
<name>A0A5J4WYH3_9EUKA</name>
<dbReference type="SUPFAM" id="SSF54197">
    <property type="entry name" value="HIT-like"/>
    <property type="match status" value="1"/>
</dbReference>
<sequence>MNSDLLTFSQFKLERILNLSEEHKGAVCLASASSGQKALIFISKAAFKEETIQQLFQEGEIVKLHEVLQHNDKFFNFLAQCAPEFNPLFIKFIFPATQADIQKYTPVASIVIRETPDIYTNFTYPFIKSRSTEELIWLWNILDGNAEQDRILDRESDGQNGFVIIPDIKWDEQNMDGLYVLGIVERRDLQTLRDLCAEDIPLLQNMMERGLSAIEKHYSVSRSHILCYIHYIPSFMQLHIHLVGTGRRDFLAPRSILVDDIIENLKRDSSFYKDRAIMNLVLPENHMIVTQLDQKQHEKI</sequence>
<dbReference type="GO" id="GO:0016787">
    <property type="term" value="F:hydrolase activity"/>
    <property type="evidence" value="ECO:0007669"/>
    <property type="project" value="InterPro"/>
</dbReference>